<sequence>MTRKELAVVVKCLSHIQHYLYGAQFTVWTDHVAFRWLKTLKELEGQLPKWMGRLEQRNYQIVHLAGRVHNKADSLSCCLCKSGCVRCSRREPGYSRPVPSHSEGQQIPLHGHGLLHEVAGGLPKHEAETVAEFQATQVFTRFGVPGELHSDQGREFKLWVFQDCCRFLWVKICTTPLQPQSDGMVDRYNATLVSQLARFCVVNQ</sequence>
<dbReference type="Gene3D" id="3.30.420.10">
    <property type="entry name" value="Ribonuclease H-like superfamily/Ribonuclease H"/>
    <property type="match status" value="1"/>
</dbReference>
<evidence type="ECO:0000256" key="1">
    <source>
        <dbReference type="ARBA" id="ARBA00022679"/>
    </source>
</evidence>
<dbReference type="InterPro" id="IPR050951">
    <property type="entry name" value="Retrovirus_Pol_polyprotein"/>
</dbReference>
<name>A0A0P4WJM0_SCYOL</name>
<keyword evidence="5" id="KW-0378">Hydrolase</keyword>
<dbReference type="InterPro" id="IPR036397">
    <property type="entry name" value="RNaseH_sf"/>
</dbReference>
<evidence type="ECO:0000313" key="8">
    <source>
        <dbReference type="EMBL" id="JAI67243.1"/>
    </source>
</evidence>
<dbReference type="AlphaFoldDB" id="A0A0P4WJM0"/>
<evidence type="ECO:0000256" key="6">
    <source>
        <dbReference type="ARBA" id="ARBA00022918"/>
    </source>
</evidence>
<dbReference type="GO" id="GO:0003676">
    <property type="term" value="F:nucleic acid binding"/>
    <property type="evidence" value="ECO:0007669"/>
    <property type="project" value="InterPro"/>
</dbReference>
<dbReference type="Pfam" id="PF17917">
    <property type="entry name" value="RT_RNaseH"/>
    <property type="match status" value="1"/>
</dbReference>
<evidence type="ECO:0000256" key="2">
    <source>
        <dbReference type="ARBA" id="ARBA00022695"/>
    </source>
</evidence>
<keyword evidence="6" id="KW-0695">RNA-directed DNA polymerase</keyword>
<keyword evidence="4" id="KW-0255">Endonuclease</keyword>
<dbReference type="PANTHER" id="PTHR37984:SF5">
    <property type="entry name" value="PROTEIN NYNRIN-LIKE"/>
    <property type="match status" value="1"/>
</dbReference>
<evidence type="ECO:0000256" key="4">
    <source>
        <dbReference type="ARBA" id="ARBA00022759"/>
    </source>
</evidence>
<evidence type="ECO:0000256" key="3">
    <source>
        <dbReference type="ARBA" id="ARBA00022722"/>
    </source>
</evidence>
<feature type="domain" description="Integrase catalytic" evidence="7">
    <location>
        <begin position="133"/>
        <end position="204"/>
    </location>
</feature>
<keyword evidence="1" id="KW-0808">Transferase</keyword>
<dbReference type="SUPFAM" id="SSF56672">
    <property type="entry name" value="DNA/RNA polymerases"/>
    <property type="match status" value="1"/>
</dbReference>
<dbReference type="SUPFAM" id="SSF53098">
    <property type="entry name" value="Ribonuclease H-like"/>
    <property type="match status" value="1"/>
</dbReference>
<dbReference type="GO" id="GO:0042575">
    <property type="term" value="C:DNA polymerase complex"/>
    <property type="evidence" value="ECO:0007669"/>
    <property type="project" value="UniProtKB-ARBA"/>
</dbReference>
<dbReference type="GO" id="GO:0003964">
    <property type="term" value="F:RNA-directed DNA polymerase activity"/>
    <property type="evidence" value="ECO:0007669"/>
    <property type="project" value="UniProtKB-KW"/>
</dbReference>
<dbReference type="InterPro" id="IPR043502">
    <property type="entry name" value="DNA/RNA_pol_sf"/>
</dbReference>
<dbReference type="InterPro" id="IPR001584">
    <property type="entry name" value="Integrase_cat-core"/>
</dbReference>
<dbReference type="InterPro" id="IPR041373">
    <property type="entry name" value="RT_RNaseH"/>
</dbReference>
<dbReference type="GO" id="GO:0016787">
    <property type="term" value="F:hydrolase activity"/>
    <property type="evidence" value="ECO:0007669"/>
    <property type="project" value="UniProtKB-KW"/>
</dbReference>
<keyword evidence="3" id="KW-0540">Nuclease</keyword>
<evidence type="ECO:0000256" key="5">
    <source>
        <dbReference type="ARBA" id="ARBA00022801"/>
    </source>
</evidence>
<reference evidence="8" key="1">
    <citation type="submission" date="2015-09" db="EMBL/GenBank/DDBJ databases">
        <title>Scylla olivacea transcriptome.</title>
        <authorList>
            <person name="Ikhwanuddin M."/>
        </authorList>
    </citation>
    <scope>NUCLEOTIDE SEQUENCE</scope>
</reference>
<dbReference type="GO" id="GO:0004519">
    <property type="term" value="F:endonuclease activity"/>
    <property type="evidence" value="ECO:0007669"/>
    <property type="project" value="UniProtKB-KW"/>
</dbReference>
<proteinExistence type="predicted"/>
<dbReference type="InterPro" id="IPR012337">
    <property type="entry name" value="RNaseH-like_sf"/>
</dbReference>
<dbReference type="PANTHER" id="PTHR37984">
    <property type="entry name" value="PROTEIN CBG26694"/>
    <property type="match status" value="1"/>
</dbReference>
<evidence type="ECO:0000259" key="7">
    <source>
        <dbReference type="PROSITE" id="PS50994"/>
    </source>
</evidence>
<accession>A0A0P4WJM0</accession>
<organism evidence="8">
    <name type="scientific">Scylla olivacea</name>
    <name type="common">Orange mud crab</name>
    <name type="synonym">Cancer olivacea</name>
    <dbReference type="NCBI Taxonomy" id="85551"/>
    <lineage>
        <taxon>Eukaryota</taxon>
        <taxon>Metazoa</taxon>
        <taxon>Ecdysozoa</taxon>
        <taxon>Arthropoda</taxon>
        <taxon>Crustacea</taxon>
        <taxon>Multicrustacea</taxon>
        <taxon>Malacostraca</taxon>
        <taxon>Eumalacostraca</taxon>
        <taxon>Eucarida</taxon>
        <taxon>Decapoda</taxon>
        <taxon>Pleocyemata</taxon>
        <taxon>Brachyura</taxon>
        <taxon>Eubrachyura</taxon>
        <taxon>Portunoidea</taxon>
        <taxon>Portunidae</taxon>
        <taxon>Portuninae</taxon>
        <taxon>Scylla</taxon>
    </lineage>
</organism>
<keyword evidence="2" id="KW-0548">Nucleotidyltransferase</keyword>
<dbReference type="PROSITE" id="PS50994">
    <property type="entry name" value="INTEGRASE"/>
    <property type="match status" value="1"/>
</dbReference>
<protein>
    <recommendedName>
        <fullName evidence="7">Integrase catalytic domain-containing protein</fullName>
    </recommendedName>
</protein>
<dbReference type="EMBL" id="GDRN01038589">
    <property type="protein sequence ID" value="JAI67243.1"/>
    <property type="molecule type" value="Transcribed_RNA"/>
</dbReference>
<dbReference type="GO" id="GO:0015074">
    <property type="term" value="P:DNA integration"/>
    <property type="evidence" value="ECO:0007669"/>
    <property type="project" value="InterPro"/>
</dbReference>